<accession>A0ABQ9YCM9</accession>
<dbReference type="InterPro" id="IPR027408">
    <property type="entry name" value="PNPase/RNase_PH_dom_sf"/>
</dbReference>
<sequence>MEKDNDHQFYQVTPRQGQPHIHHIEYRQGLNRIDVSVHGPVPAIPRESLFDRANVLVKIHPFPETHIDNTTSHLPSTKRIIAKTQSLLTDCIIVSSLPGTTFEFTISVITYDLSIFSSIVNGCVLLLLSAGVPMRYTPCSTTSILNSTPHTSHNLPSPFIFHPSDQSVIKPFSLFVVTHTSTNFDEIVMLDMFGDPPRSPTVISDLSKASRPEAERFCLFCRSFVSTLQK</sequence>
<proteinExistence type="predicted"/>
<protein>
    <submittedName>
        <fullName evidence="1">Uncharacterized protein</fullName>
    </submittedName>
</protein>
<name>A0ABQ9YCM9_9EUKA</name>
<evidence type="ECO:0000313" key="1">
    <source>
        <dbReference type="EMBL" id="KAK2961354.1"/>
    </source>
</evidence>
<keyword evidence="2" id="KW-1185">Reference proteome</keyword>
<organism evidence="1 2">
    <name type="scientific">Blattamonas nauphoetae</name>
    <dbReference type="NCBI Taxonomy" id="2049346"/>
    <lineage>
        <taxon>Eukaryota</taxon>
        <taxon>Metamonada</taxon>
        <taxon>Preaxostyla</taxon>
        <taxon>Oxymonadida</taxon>
        <taxon>Blattamonas</taxon>
    </lineage>
</organism>
<reference evidence="1 2" key="1">
    <citation type="journal article" date="2022" name="bioRxiv">
        <title>Genomics of Preaxostyla Flagellates Illuminates Evolutionary Transitions and the Path Towards Mitochondrial Loss.</title>
        <authorList>
            <person name="Novak L.V.F."/>
            <person name="Treitli S.C."/>
            <person name="Pyrih J."/>
            <person name="Halakuc P."/>
            <person name="Pipaliya S.V."/>
            <person name="Vacek V."/>
            <person name="Brzon O."/>
            <person name="Soukal P."/>
            <person name="Eme L."/>
            <person name="Dacks J.B."/>
            <person name="Karnkowska A."/>
            <person name="Elias M."/>
            <person name="Hampl V."/>
        </authorList>
    </citation>
    <scope>NUCLEOTIDE SEQUENCE [LARGE SCALE GENOMIC DNA]</scope>
    <source>
        <strain evidence="1">NAU3</strain>
        <tissue evidence="1">Gut</tissue>
    </source>
</reference>
<gene>
    <name evidence="1" type="ORF">BLNAU_3800</name>
</gene>
<comment type="caution">
    <text evidence="1">The sequence shown here is derived from an EMBL/GenBank/DDBJ whole genome shotgun (WGS) entry which is preliminary data.</text>
</comment>
<evidence type="ECO:0000313" key="2">
    <source>
        <dbReference type="Proteomes" id="UP001281761"/>
    </source>
</evidence>
<dbReference type="EMBL" id="JARBJD010000017">
    <property type="protein sequence ID" value="KAK2961354.1"/>
    <property type="molecule type" value="Genomic_DNA"/>
</dbReference>
<dbReference type="Proteomes" id="UP001281761">
    <property type="component" value="Unassembled WGS sequence"/>
</dbReference>
<dbReference type="Gene3D" id="3.30.230.70">
    <property type="entry name" value="GHMP Kinase, N-terminal domain"/>
    <property type="match status" value="1"/>
</dbReference>